<dbReference type="InterPro" id="IPR051785">
    <property type="entry name" value="MMCE/EMCE_epimerase"/>
</dbReference>
<dbReference type="Proteomes" id="UP000295244">
    <property type="component" value="Unassembled WGS sequence"/>
</dbReference>
<keyword evidence="4" id="KW-0413">Isomerase</keyword>
<evidence type="ECO:0000313" key="4">
    <source>
        <dbReference type="EMBL" id="TCJ16756.1"/>
    </source>
</evidence>
<comment type="caution">
    <text evidence="4">The sequence shown here is derived from an EMBL/GenBank/DDBJ whole genome shotgun (WGS) entry which is preliminary data.</text>
</comment>
<proteinExistence type="inferred from homology"/>
<dbReference type="EMBL" id="SKBU01000015">
    <property type="protein sequence ID" value="TCJ16756.1"/>
    <property type="molecule type" value="Genomic_DNA"/>
</dbReference>
<name>A0A4R1BHJ6_9ACTN</name>
<dbReference type="InterPro" id="IPR037523">
    <property type="entry name" value="VOC_core"/>
</dbReference>
<dbReference type="GO" id="GO:0004493">
    <property type="term" value="F:methylmalonyl-CoA epimerase activity"/>
    <property type="evidence" value="ECO:0007669"/>
    <property type="project" value="UniProtKB-EC"/>
</dbReference>
<organism evidence="4 5">
    <name type="scientific">Rubrobacter taiwanensis</name>
    <dbReference type="NCBI Taxonomy" id="185139"/>
    <lineage>
        <taxon>Bacteria</taxon>
        <taxon>Bacillati</taxon>
        <taxon>Actinomycetota</taxon>
        <taxon>Rubrobacteria</taxon>
        <taxon>Rubrobacterales</taxon>
        <taxon>Rubrobacteraceae</taxon>
        <taxon>Rubrobacter</taxon>
    </lineage>
</organism>
<dbReference type="PANTHER" id="PTHR43048:SF3">
    <property type="entry name" value="METHYLMALONYL-COA EPIMERASE, MITOCHONDRIAL"/>
    <property type="match status" value="1"/>
</dbReference>
<dbReference type="EC" id="5.1.99.1" evidence="4"/>
<feature type="domain" description="VOC" evidence="3">
    <location>
        <begin position="4"/>
        <end position="132"/>
    </location>
</feature>
<comment type="similarity">
    <text evidence="1">Belongs to the methylmalonyl-CoA epimerase family.</text>
</comment>
<dbReference type="SUPFAM" id="SSF54593">
    <property type="entry name" value="Glyoxalase/Bleomycin resistance protein/Dihydroxybiphenyl dioxygenase"/>
    <property type="match status" value="1"/>
</dbReference>
<dbReference type="PANTHER" id="PTHR43048">
    <property type="entry name" value="METHYLMALONYL-COA EPIMERASE"/>
    <property type="match status" value="1"/>
</dbReference>
<accession>A0A4R1BHJ6</accession>
<dbReference type="PROSITE" id="PS51819">
    <property type="entry name" value="VOC"/>
    <property type="match status" value="1"/>
</dbReference>
<dbReference type="InterPro" id="IPR017515">
    <property type="entry name" value="MeMalonyl-CoA_epimerase"/>
</dbReference>
<keyword evidence="2" id="KW-0479">Metal-binding</keyword>
<keyword evidence="5" id="KW-1185">Reference proteome</keyword>
<dbReference type="RefSeq" id="WP_132690909.1">
    <property type="nucleotide sequence ID" value="NZ_SKBU01000015.1"/>
</dbReference>
<reference evidence="4 5" key="1">
    <citation type="submission" date="2019-03" db="EMBL/GenBank/DDBJ databases">
        <title>Whole genome sequence of a novel Rubrobacter taiwanensis strain, isolated from Yellowstone National Park.</title>
        <authorList>
            <person name="Freed S."/>
            <person name="Ramaley R.F."/>
            <person name="Kyndt J.A."/>
        </authorList>
    </citation>
    <scope>NUCLEOTIDE SEQUENCE [LARGE SCALE GENOMIC DNA]</scope>
    <source>
        <strain evidence="4 5">Yellowstone</strain>
    </source>
</reference>
<sequence length="137" mass="15281">MLKRIYHLGYAVEDLEVAARFYRENLGVEIEEPEEVEEQGIRAAMFRVGDSAVELVEPTCPDSPVGKFLRKRGEGFHHVAFEVEDLEAALAELKERGVELIDERPRVGVGGSKMAFIHPKGAHGVLTELVELPEKEA</sequence>
<evidence type="ECO:0000256" key="1">
    <source>
        <dbReference type="ARBA" id="ARBA00009308"/>
    </source>
</evidence>
<dbReference type="Gene3D" id="3.10.180.10">
    <property type="entry name" value="2,3-Dihydroxybiphenyl 1,2-Dioxygenase, domain 1"/>
    <property type="match status" value="1"/>
</dbReference>
<dbReference type="CDD" id="cd07249">
    <property type="entry name" value="MMCE"/>
    <property type="match status" value="1"/>
</dbReference>
<dbReference type="Pfam" id="PF13669">
    <property type="entry name" value="Glyoxalase_4"/>
    <property type="match status" value="1"/>
</dbReference>
<gene>
    <name evidence="4" type="primary">mce</name>
    <name evidence="4" type="ORF">E0L93_08510</name>
</gene>
<evidence type="ECO:0000256" key="2">
    <source>
        <dbReference type="ARBA" id="ARBA00022723"/>
    </source>
</evidence>
<dbReference type="GO" id="GO:0046491">
    <property type="term" value="P:L-methylmalonyl-CoA metabolic process"/>
    <property type="evidence" value="ECO:0007669"/>
    <property type="project" value="TreeGrafter"/>
</dbReference>
<dbReference type="OrthoDB" id="9788468at2"/>
<dbReference type="AlphaFoldDB" id="A0A4R1BHJ6"/>
<evidence type="ECO:0000313" key="5">
    <source>
        <dbReference type="Proteomes" id="UP000295244"/>
    </source>
</evidence>
<dbReference type="InterPro" id="IPR029068">
    <property type="entry name" value="Glyas_Bleomycin-R_OHBP_Dase"/>
</dbReference>
<dbReference type="GO" id="GO:0046872">
    <property type="term" value="F:metal ion binding"/>
    <property type="evidence" value="ECO:0007669"/>
    <property type="project" value="UniProtKB-KW"/>
</dbReference>
<dbReference type="NCBIfam" id="TIGR03081">
    <property type="entry name" value="metmalonyl_epim"/>
    <property type="match status" value="1"/>
</dbReference>
<evidence type="ECO:0000259" key="3">
    <source>
        <dbReference type="PROSITE" id="PS51819"/>
    </source>
</evidence>
<protein>
    <submittedName>
        <fullName evidence="4">Methylmalonyl-CoA epimerase</fullName>
        <ecNumber evidence="4">5.1.99.1</ecNumber>
    </submittedName>
</protein>